<dbReference type="PANTHER" id="PTHR24015">
    <property type="entry name" value="OS07G0578800 PROTEIN-RELATED"/>
    <property type="match status" value="1"/>
</dbReference>
<gene>
    <name evidence="3" type="ORF">FSB_LOCUS19556</name>
</gene>
<organism evidence="3">
    <name type="scientific">Fagus sylvatica</name>
    <name type="common">Beechnut</name>
    <dbReference type="NCBI Taxonomy" id="28930"/>
    <lineage>
        <taxon>Eukaryota</taxon>
        <taxon>Viridiplantae</taxon>
        <taxon>Streptophyta</taxon>
        <taxon>Embryophyta</taxon>
        <taxon>Tracheophyta</taxon>
        <taxon>Spermatophyta</taxon>
        <taxon>Magnoliopsida</taxon>
        <taxon>eudicotyledons</taxon>
        <taxon>Gunneridae</taxon>
        <taxon>Pentapetalae</taxon>
        <taxon>rosids</taxon>
        <taxon>fabids</taxon>
        <taxon>Fagales</taxon>
        <taxon>Fagaceae</taxon>
        <taxon>Fagus</taxon>
    </lineage>
</organism>
<name>A0A2N9FY22_FAGSY</name>
<dbReference type="Pfam" id="PF13041">
    <property type="entry name" value="PPR_2"/>
    <property type="match status" value="2"/>
</dbReference>
<dbReference type="NCBIfam" id="TIGR00756">
    <property type="entry name" value="PPR"/>
    <property type="match status" value="6"/>
</dbReference>
<evidence type="ECO:0000256" key="1">
    <source>
        <dbReference type="ARBA" id="ARBA00022737"/>
    </source>
</evidence>
<feature type="repeat" description="PPR" evidence="2">
    <location>
        <begin position="65"/>
        <end position="99"/>
    </location>
</feature>
<dbReference type="InterPro" id="IPR046848">
    <property type="entry name" value="E_motif"/>
</dbReference>
<sequence length="657" mass="71764">MNIILKQIKGIPVAFLQFKKLFHYINNVIVLALTHITPPKLLSYYCKSGSIKHAEKMFDNMPDRGVVSYSIMIHGYAKNGFHNKSMELYSHMRILGLPPNSFTVVGVIVSIAGLQSLVLGQSIHGLVVKNGLDSDMIVGTAMLDMYAKCGSMIDSYKVFEGLKNQGLISCNAVVAGFIRNGLFEEGLVLFNQFRNLGLVPNAASVLALIRCCIALESQRLCECIHGLIVKVPLVLDVSVNNSVLDMYSSLMDLDAAAKIFDEMECKDVISWTTMMGLLIDLEYASDALELFCRMRDSGISHDTVVIMNLISTCAILGDLKRGRKVHAQAVVCGFGSELTLVNSLIAMYSKCADLNSSRTVFDQTTQKSLVSWTAMILGYAQNGHPREALNLLFEVRLEENFCLDSTMLVGALIASGGLAALELCQQLHCFAFEAGFSSHRPVQNSLISTYSKCGSVELAHNVFKEMGYLQDIVSWNAIINGYGINGHGETAIALYYKMRSYGEGPDSATYLCILSACSHAGLVDDGLIIFNQMVEENRIRPSQEHYGCVVDLLARAGCLPDAIGFASKFLEGTGPDVWRALLSGCLVHGNVGLAELAASRIFEQDPEGSDQVVLLSNVYASVGRFQDAESLRSNLKKKGLLKNPGISLLNQIPYDFG</sequence>
<accession>A0A2N9FY22</accession>
<dbReference type="InterPro" id="IPR046960">
    <property type="entry name" value="PPR_At4g14850-like_plant"/>
</dbReference>
<feature type="repeat" description="PPR" evidence="2">
    <location>
        <begin position="267"/>
        <end position="301"/>
    </location>
</feature>
<feature type="repeat" description="PPR" evidence="2">
    <location>
        <begin position="368"/>
        <end position="403"/>
    </location>
</feature>
<feature type="repeat" description="PPR" evidence="2">
    <location>
        <begin position="166"/>
        <end position="200"/>
    </location>
</feature>
<dbReference type="Pfam" id="PF20431">
    <property type="entry name" value="E_motif"/>
    <property type="match status" value="1"/>
</dbReference>
<dbReference type="PROSITE" id="PS51375">
    <property type="entry name" value="PPR"/>
    <property type="match status" value="6"/>
</dbReference>
<keyword evidence="1" id="KW-0677">Repeat</keyword>
<dbReference type="FunFam" id="1.25.40.10:FF:000090">
    <property type="entry name" value="Pentatricopeptide repeat-containing protein, chloroplastic"/>
    <property type="match status" value="1"/>
</dbReference>
<dbReference type="GO" id="GO:0009451">
    <property type="term" value="P:RNA modification"/>
    <property type="evidence" value="ECO:0007669"/>
    <property type="project" value="InterPro"/>
</dbReference>
<dbReference type="AlphaFoldDB" id="A0A2N9FY22"/>
<dbReference type="InterPro" id="IPR011990">
    <property type="entry name" value="TPR-like_helical_dom_sf"/>
</dbReference>
<evidence type="ECO:0000256" key="2">
    <source>
        <dbReference type="PROSITE-ProRule" id="PRU00708"/>
    </source>
</evidence>
<reference evidence="3" key="1">
    <citation type="submission" date="2018-02" db="EMBL/GenBank/DDBJ databases">
        <authorList>
            <person name="Cohen D.B."/>
            <person name="Kent A.D."/>
        </authorList>
    </citation>
    <scope>NUCLEOTIDE SEQUENCE</scope>
</reference>
<proteinExistence type="predicted"/>
<dbReference type="InterPro" id="IPR002885">
    <property type="entry name" value="PPR_rpt"/>
</dbReference>
<dbReference type="GO" id="GO:0003723">
    <property type="term" value="F:RNA binding"/>
    <property type="evidence" value="ECO:0007669"/>
    <property type="project" value="InterPro"/>
</dbReference>
<dbReference type="Pfam" id="PF01535">
    <property type="entry name" value="PPR"/>
    <property type="match status" value="6"/>
</dbReference>
<protein>
    <recommendedName>
        <fullName evidence="4">Pentacotripeptide-repeat region of PRORP domain-containing protein</fullName>
    </recommendedName>
</protein>
<evidence type="ECO:0008006" key="4">
    <source>
        <dbReference type="Google" id="ProtNLM"/>
    </source>
</evidence>
<dbReference type="FunFam" id="1.25.40.10:FF:000351">
    <property type="entry name" value="Pentatricopeptide repeat-containing protein"/>
    <property type="match status" value="2"/>
</dbReference>
<evidence type="ECO:0000313" key="3">
    <source>
        <dbReference type="EMBL" id="SPC91674.1"/>
    </source>
</evidence>
<feature type="repeat" description="PPR" evidence="2">
    <location>
        <begin position="471"/>
        <end position="505"/>
    </location>
</feature>
<dbReference type="Gene3D" id="1.25.40.10">
    <property type="entry name" value="Tetratricopeptide repeat domain"/>
    <property type="match status" value="5"/>
</dbReference>
<feature type="repeat" description="PPR" evidence="2">
    <location>
        <begin position="506"/>
        <end position="541"/>
    </location>
</feature>
<dbReference type="PANTHER" id="PTHR24015:SF1063">
    <property type="entry name" value="OS12G0156900 PROTEIN"/>
    <property type="match status" value="1"/>
</dbReference>
<dbReference type="EMBL" id="OIVN01001243">
    <property type="protein sequence ID" value="SPC91674.1"/>
    <property type="molecule type" value="Genomic_DNA"/>
</dbReference>